<dbReference type="CDD" id="cd13585">
    <property type="entry name" value="PBP2_TMBP_like"/>
    <property type="match status" value="1"/>
</dbReference>
<dbReference type="InterPro" id="IPR006059">
    <property type="entry name" value="SBP"/>
</dbReference>
<name>A0A650EQ99_9SPIO</name>
<dbReference type="GO" id="GO:0055052">
    <property type="term" value="C:ATP-binding cassette (ABC) transporter complex, substrate-binding subunit-containing"/>
    <property type="evidence" value="ECO:0007669"/>
    <property type="project" value="TreeGrafter"/>
</dbReference>
<dbReference type="AlphaFoldDB" id="A0A650EQ99"/>
<organism evidence="5">
    <name type="scientific">uncultured Spirochaetaceae bacterium</name>
    <dbReference type="NCBI Taxonomy" id="201186"/>
    <lineage>
        <taxon>Bacteria</taxon>
        <taxon>Pseudomonadati</taxon>
        <taxon>Spirochaetota</taxon>
        <taxon>Spirochaetia</taxon>
        <taxon>Spirochaetales</taxon>
        <taxon>Spirochaetaceae</taxon>
        <taxon>environmental samples</taxon>
    </lineage>
</organism>
<dbReference type="Gene3D" id="3.40.190.10">
    <property type="entry name" value="Periplasmic binding protein-like II"/>
    <property type="match status" value="1"/>
</dbReference>
<accession>A0A650EQ99</accession>
<dbReference type="EMBL" id="MN577574">
    <property type="protein sequence ID" value="QGT51521.1"/>
    <property type="molecule type" value="Genomic_DNA"/>
</dbReference>
<keyword evidence="2" id="KW-0813">Transport</keyword>
<dbReference type="GO" id="GO:1901982">
    <property type="term" value="F:maltose binding"/>
    <property type="evidence" value="ECO:0007669"/>
    <property type="project" value="TreeGrafter"/>
</dbReference>
<evidence type="ECO:0000256" key="2">
    <source>
        <dbReference type="ARBA" id="ARBA00022448"/>
    </source>
</evidence>
<dbReference type="PANTHER" id="PTHR30061:SF50">
    <property type="entry name" value="MALTOSE_MALTODEXTRIN-BINDING PERIPLASMIC PROTEIN"/>
    <property type="match status" value="1"/>
</dbReference>
<dbReference type="GO" id="GO:0042956">
    <property type="term" value="P:maltodextrin transmembrane transport"/>
    <property type="evidence" value="ECO:0007669"/>
    <property type="project" value="TreeGrafter"/>
</dbReference>
<keyword evidence="3 4" id="KW-0732">Signal</keyword>
<protein>
    <submittedName>
        <fullName evidence="5">Sugar ABC transporter substrate-binding protein</fullName>
    </submittedName>
</protein>
<dbReference type="PROSITE" id="PS51257">
    <property type="entry name" value="PROKAR_LIPOPROTEIN"/>
    <property type="match status" value="1"/>
</dbReference>
<dbReference type="SUPFAM" id="SSF53850">
    <property type="entry name" value="Periplasmic binding protein-like II"/>
    <property type="match status" value="1"/>
</dbReference>
<reference evidence="5" key="1">
    <citation type="journal article" date="2020" name="J. ISSAAS">
        <title>Lactobacilli and other gastrointestinal microbiota of Peromyscus leucopus, reservoir host for agents of Lyme disease and other zoonoses in North America.</title>
        <authorList>
            <person name="Milovic A."/>
            <person name="Bassam K."/>
            <person name="Shao H."/>
            <person name="Chatzistamou I."/>
            <person name="Tufts D.M."/>
            <person name="Diuk-Wasser M."/>
            <person name="Barbour A.G."/>
        </authorList>
    </citation>
    <scope>NUCLEOTIDE SEQUENCE</scope>
    <source>
        <strain evidence="5">LL50</strain>
    </source>
</reference>
<dbReference type="GO" id="GO:0015768">
    <property type="term" value="P:maltose transport"/>
    <property type="evidence" value="ECO:0007669"/>
    <property type="project" value="TreeGrafter"/>
</dbReference>
<gene>
    <name evidence="5" type="ORF">Unknown280_2130</name>
</gene>
<comment type="similarity">
    <text evidence="1">Belongs to the bacterial solute-binding protein 1 family.</text>
</comment>
<evidence type="ECO:0000313" key="5">
    <source>
        <dbReference type="EMBL" id="QGT51521.1"/>
    </source>
</evidence>
<evidence type="ECO:0000256" key="1">
    <source>
        <dbReference type="ARBA" id="ARBA00008520"/>
    </source>
</evidence>
<dbReference type="PANTHER" id="PTHR30061">
    <property type="entry name" value="MALTOSE-BINDING PERIPLASMIC PROTEIN"/>
    <property type="match status" value="1"/>
</dbReference>
<evidence type="ECO:0000256" key="4">
    <source>
        <dbReference type="SAM" id="SignalP"/>
    </source>
</evidence>
<proteinExistence type="inferred from homology"/>
<sequence>MKNALKVGMLIFLAACGLQSCAKQEWDGISMMFQGSDKEQSAIMKSAERFTQETGIKVRLLYTPHDTYTSKLAGYFVNKKLPDIFELDAPTLANLAWCGFLTDIEDYIDADVLDDMTPSNIAQCTYPIDGKRYAIAQTDSTVLLFANRNYLEKIGARIPKSVEDSWTVEEFDEILSKLAALDEVRWPLDIGWSLNIAGSEWGTYAFYEAFVSAGSDIINRKTWFAEGTLNSPENVKVLEYFKKWNANGWIVPKSAGDNTFYNEKRQTAISWNGNWSYATYAASMGNDVVAIPLPNFGRGTVSPNGTWVWGISATSKNKEAAGKLLSYMMKDRQFLDDFKATGAYPALKSFAATCEDYMDEDKMAIAYAQSECAVERPAHPAYPIITIEVANAIETALNGGDIKAALDKAAKTIDVDIMDNDGYPPFGKIEKNNLGR</sequence>
<dbReference type="Pfam" id="PF13416">
    <property type="entry name" value="SBP_bac_8"/>
    <property type="match status" value="1"/>
</dbReference>
<feature type="chain" id="PRO_5024885975" evidence="4">
    <location>
        <begin position="23"/>
        <end position="436"/>
    </location>
</feature>
<feature type="signal peptide" evidence="4">
    <location>
        <begin position="1"/>
        <end position="22"/>
    </location>
</feature>
<evidence type="ECO:0000256" key="3">
    <source>
        <dbReference type="ARBA" id="ARBA00022729"/>
    </source>
</evidence>